<dbReference type="Proteomes" id="UP000202440">
    <property type="component" value="Chromosome"/>
</dbReference>
<dbReference type="Gene3D" id="3.90.226.10">
    <property type="entry name" value="2-enoyl-CoA Hydratase, Chain A, domain 1"/>
    <property type="match status" value="1"/>
</dbReference>
<accession>A0A222FLY1</accession>
<dbReference type="InterPro" id="IPR029045">
    <property type="entry name" value="ClpP/crotonase-like_dom_sf"/>
</dbReference>
<dbReference type="AlphaFoldDB" id="A0A222FLY1"/>
<dbReference type="Gene3D" id="1.10.12.10">
    <property type="entry name" value="Lyase 2-enoyl-coa Hydratase, Chain A, domain 2"/>
    <property type="match status" value="1"/>
</dbReference>
<dbReference type="Pfam" id="PF00378">
    <property type="entry name" value="ECH_1"/>
    <property type="match status" value="1"/>
</dbReference>
<dbReference type="OrthoDB" id="9807606at2"/>
<dbReference type="PANTHER" id="PTHR43802:SF1">
    <property type="entry name" value="IP11341P-RELATED"/>
    <property type="match status" value="1"/>
</dbReference>
<name>A0A222FLY1_9GAMM</name>
<dbReference type="PROSITE" id="PS01287">
    <property type="entry name" value="RTC"/>
    <property type="match status" value="1"/>
</dbReference>
<dbReference type="InterPro" id="IPR014748">
    <property type="entry name" value="Enoyl-CoA_hydra_C"/>
</dbReference>
<dbReference type="EMBL" id="CP022530">
    <property type="protein sequence ID" value="ASP39233.1"/>
    <property type="molecule type" value="Genomic_DNA"/>
</dbReference>
<sequence>MSDKLLVEQQQHCLTITFNRPEKYNALDPESYYLLAQALYRLQHDPDLRVGIIQANGEHFTSGLELDQWAPIFAEGRLPQLPDDHLDPYGLTGERLTKPLIIAVQGLCYTSGLELLLNTDIRLVTATARFAQLEVKRGIYPCGGGTIRLPEEIGWARAQRYLLTGDEFNGEQAYAWGLASELVAEDELHQRAQQLAQRIADAAPLGVSASLASSKQARYHGQQSAIEQVFDAMPTVLASEDAREGVQSFLERRPARFQGR</sequence>
<comment type="similarity">
    <text evidence="1">Belongs to the enoyl-CoA hydratase/isomerase family.</text>
</comment>
<dbReference type="SUPFAM" id="SSF52096">
    <property type="entry name" value="ClpP/crotonase"/>
    <property type="match status" value="1"/>
</dbReference>
<evidence type="ECO:0000313" key="3">
    <source>
        <dbReference type="Proteomes" id="UP000202440"/>
    </source>
</evidence>
<dbReference type="CDD" id="cd06558">
    <property type="entry name" value="crotonase-like"/>
    <property type="match status" value="1"/>
</dbReference>
<dbReference type="InterPro" id="IPR001753">
    <property type="entry name" value="Enoyl-CoA_hydra/iso"/>
</dbReference>
<dbReference type="KEGG" id="bsan:CHH28_11335"/>
<evidence type="ECO:0000313" key="2">
    <source>
        <dbReference type="EMBL" id="ASP39233.1"/>
    </source>
</evidence>
<dbReference type="PANTHER" id="PTHR43802">
    <property type="entry name" value="ENOYL-COA HYDRATASE"/>
    <property type="match status" value="1"/>
</dbReference>
<protein>
    <submittedName>
        <fullName evidence="2">Enoyl-CoA hydratase</fullName>
        <ecNumber evidence="2">4.2.1.17</ecNumber>
    </submittedName>
</protein>
<keyword evidence="3" id="KW-1185">Reference proteome</keyword>
<gene>
    <name evidence="2" type="ORF">CHH28_11335</name>
</gene>
<dbReference type="EC" id="4.2.1.17" evidence="2"/>
<dbReference type="NCBIfam" id="NF005126">
    <property type="entry name" value="PRK06563.1"/>
    <property type="match status" value="1"/>
</dbReference>
<proteinExistence type="inferred from homology"/>
<keyword evidence="2" id="KW-0456">Lyase</keyword>
<dbReference type="RefSeq" id="WP_094060413.1">
    <property type="nucleotide sequence ID" value="NZ_CP022530.1"/>
</dbReference>
<reference evidence="2 3" key="1">
    <citation type="submission" date="2017-07" db="EMBL/GenBank/DDBJ databases">
        <title>Annotated genome sequence of Bacterioplanes sanyensis isolated from Red Sea.</title>
        <authorList>
            <person name="Rehman Z.U."/>
        </authorList>
    </citation>
    <scope>NUCLEOTIDE SEQUENCE [LARGE SCALE GENOMIC DNA]</scope>
    <source>
        <strain evidence="2 3">NV9</strain>
    </source>
</reference>
<dbReference type="InterPro" id="IPR020719">
    <property type="entry name" value="RNA3'_term_phos_cycl-like_CS"/>
</dbReference>
<evidence type="ECO:0000256" key="1">
    <source>
        <dbReference type="ARBA" id="ARBA00005254"/>
    </source>
</evidence>
<dbReference type="GO" id="GO:0004300">
    <property type="term" value="F:enoyl-CoA hydratase activity"/>
    <property type="evidence" value="ECO:0007669"/>
    <property type="project" value="UniProtKB-EC"/>
</dbReference>
<organism evidence="2 3">
    <name type="scientific">Bacterioplanes sanyensis</name>
    <dbReference type="NCBI Taxonomy" id="1249553"/>
    <lineage>
        <taxon>Bacteria</taxon>
        <taxon>Pseudomonadati</taxon>
        <taxon>Pseudomonadota</taxon>
        <taxon>Gammaproteobacteria</taxon>
        <taxon>Oceanospirillales</taxon>
        <taxon>Oceanospirillaceae</taxon>
        <taxon>Bacterioplanes</taxon>
    </lineage>
</organism>